<evidence type="ECO:0000256" key="1">
    <source>
        <dbReference type="ARBA" id="ARBA00023239"/>
    </source>
</evidence>
<evidence type="ECO:0000259" key="2">
    <source>
        <dbReference type="Pfam" id="PF01557"/>
    </source>
</evidence>
<sequence length="268" mass="28150">MPPTTAAPIEDAADRIVMARIALAPLPLLPEPIRPADEAAAYAVQRKVHERLAGARYGRRIGWKIGCTTPVMQTYLGIPNPCGAGLFEGTKHRSGATIAAADFRHVGIECEIAVRLGRDLPARSAPYRAEEVAGAVESVMAAIELVDDRYADWRQTDTPTLIADDFFAAGCVLGEARAIGAVPDLAELVGVTTINGVEAGRGRGADVLGHPLNALAWLASSLSARGDGLKAGEIVLTGSLVETRWLNAGDRAEIEISGLGAVRVTVSE</sequence>
<dbReference type="RefSeq" id="WP_266337262.1">
    <property type="nucleotide sequence ID" value="NZ_JAPKNK010000001.1"/>
</dbReference>
<keyword evidence="3" id="KW-0378">Hydrolase</keyword>
<keyword evidence="4" id="KW-1185">Reference proteome</keyword>
<feature type="domain" description="Fumarylacetoacetase-like C-terminal" evidence="2">
    <location>
        <begin position="94"/>
        <end position="266"/>
    </location>
</feature>
<dbReference type="GO" id="GO:0008684">
    <property type="term" value="F:2-oxopent-4-enoate hydratase activity"/>
    <property type="evidence" value="ECO:0007669"/>
    <property type="project" value="TreeGrafter"/>
</dbReference>
<dbReference type="Pfam" id="PF01557">
    <property type="entry name" value="FAA_hydrolase"/>
    <property type="match status" value="1"/>
</dbReference>
<evidence type="ECO:0000313" key="3">
    <source>
        <dbReference type="EMBL" id="MCX5568314.1"/>
    </source>
</evidence>
<comment type="caution">
    <text evidence="3">The sequence shown here is derived from an EMBL/GenBank/DDBJ whole genome shotgun (WGS) entry which is preliminary data.</text>
</comment>
<protein>
    <submittedName>
        <fullName evidence="3">Fumarylacetoacetate hydrolase family protein</fullName>
    </submittedName>
</protein>
<evidence type="ECO:0000313" key="4">
    <source>
        <dbReference type="Proteomes" id="UP001144805"/>
    </source>
</evidence>
<reference evidence="3" key="1">
    <citation type="submission" date="2022-11" db="EMBL/GenBank/DDBJ databases">
        <title>Biodiversity and phylogenetic relationships of bacteria.</title>
        <authorList>
            <person name="Machado R.A.R."/>
            <person name="Bhat A."/>
            <person name="Loulou A."/>
            <person name="Kallel S."/>
        </authorList>
    </citation>
    <scope>NUCLEOTIDE SEQUENCE</scope>
    <source>
        <strain evidence="3">K-TC2</strain>
    </source>
</reference>
<dbReference type="InterPro" id="IPR011234">
    <property type="entry name" value="Fumarylacetoacetase-like_C"/>
</dbReference>
<name>A0A9X3DYJ6_9HYPH</name>
<gene>
    <name evidence="3" type="ORF">OSH07_03810</name>
</gene>
<dbReference type="GO" id="GO:0005737">
    <property type="term" value="C:cytoplasm"/>
    <property type="evidence" value="ECO:0007669"/>
    <property type="project" value="TreeGrafter"/>
</dbReference>
<dbReference type="PANTHER" id="PTHR30143:SF0">
    <property type="entry name" value="2-KETO-4-PENTENOATE HYDRATASE"/>
    <property type="match status" value="1"/>
</dbReference>
<proteinExistence type="predicted"/>
<dbReference type="Gene3D" id="3.90.850.10">
    <property type="entry name" value="Fumarylacetoacetase-like, C-terminal domain"/>
    <property type="match status" value="1"/>
</dbReference>
<dbReference type="SUPFAM" id="SSF56529">
    <property type="entry name" value="FAH"/>
    <property type="match status" value="1"/>
</dbReference>
<dbReference type="InterPro" id="IPR050772">
    <property type="entry name" value="Hydratase-Decarb/MhpD_sf"/>
</dbReference>
<dbReference type="EMBL" id="JAPKNK010000001">
    <property type="protein sequence ID" value="MCX5568314.1"/>
    <property type="molecule type" value="Genomic_DNA"/>
</dbReference>
<dbReference type="AlphaFoldDB" id="A0A9X3DYJ6"/>
<keyword evidence="1" id="KW-0456">Lyase</keyword>
<dbReference type="GO" id="GO:0016787">
    <property type="term" value="F:hydrolase activity"/>
    <property type="evidence" value="ECO:0007669"/>
    <property type="project" value="UniProtKB-KW"/>
</dbReference>
<accession>A0A9X3DYJ6</accession>
<dbReference type="Proteomes" id="UP001144805">
    <property type="component" value="Unassembled WGS sequence"/>
</dbReference>
<organism evidence="3 4">
    <name type="scientific">Kaistia nematophila</name>
    <dbReference type="NCBI Taxonomy" id="2994654"/>
    <lineage>
        <taxon>Bacteria</taxon>
        <taxon>Pseudomonadati</taxon>
        <taxon>Pseudomonadota</taxon>
        <taxon>Alphaproteobacteria</taxon>
        <taxon>Hyphomicrobiales</taxon>
        <taxon>Kaistiaceae</taxon>
        <taxon>Kaistia</taxon>
    </lineage>
</organism>
<dbReference type="InterPro" id="IPR036663">
    <property type="entry name" value="Fumarylacetoacetase_C_sf"/>
</dbReference>
<dbReference type="PANTHER" id="PTHR30143">
    <property type="entry name" value="ACID HYDRATASE"/>
    <property type="match status" value="1"/>
</dbReference>